<comment type="caution">
    <text evidence="2">The sequence shown here is derived from an EMBL/GenBank/DDBJ whole genome shotgun (WGS) entry which is preliminary data.</text>
</comment>
<dbReference type="EMBL" id="JAAGOB010000003">
    <property type="protein sequence ID" value="NED94946.1"/>
    <property type="molecule type" value="Genomic_DNA"/>
</dbReference>
<feature type="region of interest" description="Disordered" evidence="1">
    <location>
        <begin position="82"/>
        <end position="114"/>
    </location>
</feature>
<proteinExistence type="predicted"/>
<keyword evidence="3" id="KW-1185">Reference proteome</keyword>
<evidence type="ECO:0000313" key="3">
    <source>
        <dbReference type="Proteomes" id="UP000469185"/>
    </source>
</evidence>
<evidence type="ECO:0000256" key="1">
    <source>
        <dbReference type="SAM" id="MobiDB-lite"/>
    </source>
</evidence>
<protein>
    <submittedName>
        <fullName evidence="2">DUF3140 domain-containing protein</fullName>
    </submittedName>
</protein>
<evidence type="ECO:0000313" key="2">
    <source>
        <dbReference type="EMBL" id="NED94946.1"/>
    </source>
</evidence>
<dbReference type="AlphaFoldDB" id="A0A6N9YIV4"/>
<dbReference type="PANTHER" id="PTHR40630:SF1">
    <property type="entry name" value="DNA-BINDING PROTEIN"/>
    <property type="match status" value="1"/>
</dbReference>
<reference evidence="2 3" key="1">
    <citation type="submission" date="2020-02" db="EMBL/GenBank/DDBJ databases">
        <authorList>
            <person name="Li X.-J."/>
            <person name="Feng X.-M."/>
        </authorList>
    </citation>
    <scope>NUCLEOTIDE SEQUENCE [LARGE SCALE GENOMIC DNA]</scope>
    <source>
        <strain evidence="2 3">CGMCC 4.7225</strain>
    </source>
</reference>
<dbReference type="RefSeq" id="WP_163817274.1">
    <property type="nucleotide sequence ID" value="NZ_JAAGOB010000003.1"/>
</dbReference>
<dbReference type="PANTHER" id="PTHR40630">
    <property type="entry name" value="POSSIBLE DNA-BINDING PROTEIN"/>
    <property type="match status" value="1"/>
</dbReference>
<accession>A0A6N9YIV4</accession>
<dbReference type="Proteomes" id="UP000469185">
    <property type="component" value="Unassembled WGS sequence"/>
</dbReference>
<sequence>MNTHDTPEVDELWTRFHKAVNMSSRELVDWLGVQPDVAPTPGPDGPAPLGMAAVGILGKRKVDLTAGDLEAMRKIVDIVADETAGTTASEAANDERKRHRLMSVGHDPLRDPGD</sequence>
<organism evidence="2 3">
    <name type="scientific">Phytoactinopolyspora alkaliphila</name>
    <dbReference type="NCBI Taxonomy" id="1783498"/>
    <lineage>
        <taxon>Bacteria</taxon>
        <taxon>Bacillati</taxon>
        <taxon>Actinomycetota</taxon>
        <taxon>Actinomycetes</taxon>
        <taxon>Jiangellales</taxon>
        <taxon>Jiangellaceae</taxon>
        <taxon>Phytoactinopolyspora</taxon>
    </lineage>
</organism>
<dbReference type="InterPro" id="IPR021487">
    <property type="entry name" value="DUF3140"/>
</dbReference>
<name>A0A6N9YIV4_9ACTN</name>
<dbReference type="Pfam" id="PF11338">
    <property type="entry name" value="DUF3140"/>
    <property type="match status" value="1"/>
</dbReference>
<gene>
    <name evidence="2" type="ORF">G1H11_06430</name>
</gene>